<reference evidence="1" key="2">
    <citation type="journal article" date="2015" name="Data Brief">
        <title>Shoot transcriptome of the giant reed, Arundo donax.</title>
        <authorList>
            <person name="Barrero R.A."/>
            <person name="Guerrero F.D."/>
            <person name="Moolhuijzen P."/>
            <person name="Goolsby J.A."/>
            <person name="Tidwell J."/>
            <person name="Bellgard S.E."/>
            <person name="Bellgard M.I."/>
        </authorList>
    </citation>
    <scope>NUCLEOTIDE SEQUENCE</scope>
    <source>
        <tissue evidence="1">Shoot tissue taken approximately 20 cm above the soil surface</tissue>
    </source>
</reference>
<organism evidence="1">
    <name type="scientific">Arundo donax</name>
    <name type="common">Giant reed</name>
    <name type="synonym">Donax arundinaceus</name>
    <dbReference type="NCBI Taxonomy" id="35708"/>
    <lineage>
        <taxon>Eukaryota</taxon>
        <taxon>Viridiplantae</taxon>
        <taxon>Streptophyta</taxon>
        <taxon>Embryophyta</taxon>
        <taxon>Tracheophyta</taxon>
        <taxon>Spermatophyta</taxon>
        <taxon>Magnoliopsida</taxon>
        <taxon>Liliopsida</taxon>
        <taxon>Poales</taxon>
        <taxon>Poaceae</taxon>
        <taxon>PACMAD clade</taxon>
        <taxon>Arundinoideae</taxon>
        <taxon>Arundineae</taxon>
        <taxon>Arundo</taxon>
    </lineage>
</organism>
<proteinExistence type="predicted"/>
<accession>A0A0A9HF84</accession>
<evidence type="ECO:0000313" key="1">
    <source>
        <dbReference type="EMBL" id="JAE31548.1"/>
    </source>
</evidence>
<dbReference type="EMBL" id="GBRH01166348">
    <property type="protein sequence ID" value="JAE31548.1"/>
    <property type="molecule type" value="Transcribed_RNA"/>
</dbReference>
<reference evidence="1" key="1">
    <citation type="submission" date="2014-09" db="EMBL/GenBank/DDBJ databases">
        <authorList>
            <person name="Magalhaes I.L.F."/>
            <person name="Oliveira U."/>
            <person name="Santos F.R."/>
            <person name="Vidigal T.H.D.A."/>
            <person name="Brescovit A.D."/>
            <person name="Santos A.J."/>
        </authorList>
    </citation>
    <scope>NUCLEOTIDE SEQUENCE</scope>
    <source>
        <tissue evidence="1">Shoot tissue taken approximately 20 cm above the soil surface</tissue>
    </source>
</reference>
<dbReference type="AlphaFoldDB" id="A0A0A9HF84"/>
<sequence>MCRSANLAEHCSTVHYEDIYAGLHRLQRLNAGNICIMRNRKVSHGTANGAAKPKPGSDGLTIWITEASFFLPYHMHKKQFSLDRSTNFTISTQ</sequence>
<protein>
    <submittedName>
        <fullName evidence="1">Uncharacterized protein</fullName>
    </submittedName>
</protein>
<name>A0A0A9HF84_ARUDO</name>